<comment type="similarity">
    <text evidence="1 8">Belongs to the type-B carboxylesterase/lipase family.</text>
</comment>
<dbReference type="InterPro" id="IPR019819">
    <property type="entry name" value="Carboxylesterase_B_CS"/>
</dbReference>
<dbReference type="InterPro" id="IPR050654">
    <property type="entry name" value="AChE-related_enzymes"/>
</dbReference>
<keyword evidence="5" id="KW-1015">Disulfide bond</keyword>
<dbReference type="EC" id="3.1.1.-" evidence="8"/>
<evidence type="ECO:0000256" key="2">
    <source>
        <dbReference type="ARBA" id="ARBA00022487"/>
    </source>
</evidence>
<keyword evidence="3 8" id="KW-0378">Hydrolase</keyword>
<sequence>MMLSRVFFLLCPFLSSTVLCLLPSPPSLVVTPSGAIEGELLFHDGIPVSRFLGIPFAQPPVRNLRFRRPMPPVGSRNRTLTAREMRPGCVQYSSNPFPWLDDLPGLSEDCLYLNVWAPKGLKNSVMFFVNTGGFRISSSRLEYFDGLVLSVLGGVVVVTANYRLGPQGFLYSGTEDAPGNMGLLDVVEALKWVRGNIASFGGDPDSITLFGSSAGGIAIGMFCVSPVTRGLFRRAILQSGSPTNLDGEDNDRNFRVSQKLAEAVGCADDENSLADNPETVVECLRNADPFVLSVALSNVTANSSRSYYPRFGDELLPKNPRQAIIDGDFEPVDLLIGSNNGDGATLITKTMKDVFGFFGEKDPQINITFGESIIKRQFRSYPDPDAVVKQYLGNVSTEDYYTIRRQVFTASGDYARTCPIVYMAEKFAEKDALVYYYYFTRHSSAMPWAPWMLAVHFDETPFVFGHPISHVESYTKGEVELSRRMIRAWSDFAKTGIPSDGEWPLYSKENPSYQVLDIDTLETGHGPHRPNCDFFRSDFGF</sequence>
<evidence type="ECO:0000256" key="3">
    <source>
        <dbReference type="ARBA" id="ARBA00022801"/>
    </source>
</evidence>
<dbReference type="GO" id="GO:0019695">
    <property type="term" value="P:choline metabolic process"/>
    <property type="evidence" value="ECO:0007669"/>
    <property type="project" value="TreeGrafter"/>
</dbReference>
<dbReference type="EMBL" id="KU501287">
    <property type="protein sequence ID" value="ANQ45783.1"/>
    <property type="molecule type" value="mRNA"/>
</dbReference>
<dbReference type="InterPro" id="IPR029058">
    <property type="entry name" value="AB_hydrolase_fold"/>
</dbReference>
<dbReference type="SUPFAM" id="SSF53474">
    <property type="entry name" value="alpha/beta-Hydrolases"/>
    <property type="match status" value="1"/>
</dbReference>
<proteinExistence type="evidence at transcript level"/>
<dbReference type="GO" id="GO:0005886">
    <property type="term" value="C:plasma membrane"/>
    <property type="evidence" value="ECO:0007669"/>
    <property type="project" value="TreeGrafter"/>
</dbReference>
<evidence type="ECO:0000256" key="4">
    <source>
        <dbReference type="ARBA" id="ARBA00022867"/>
    </source>
</evidence>
<dbReference type="Gene3D" id="3.40.50.1820">
    <property type="entry name" value="alpha/beta hydrolase"/>
    <property type="match status" value="1"/>
</dbReference>
<evidence type="ECO:0000313" key="10">
    <source>
        <dbReference type="EMBL" id="ANQ45783.1"/>
    </source>
</evidence>
<organism evidence="10">
    <name type="scientific">Pardosa pseudoannulata</name>
    <dbReference type="NCBI Taxonomy" id="330961"/>
    <lineage>
        <taxon>Eukaryota</taxon>
        <taxon>Metazoa</taxon>
        <taxon>Ecdysozoa</taxon>
        <taxon>Arthropoda</taxon>
        <taxon>Chelicerata</taxon>
        <taxon>Arachnida</taxon>
        <taxon>Araneae</taxon>
        <taxon>Araneomorphae</taxon>
        <taxon>Entelegynae</taxon>
        <taxon>Lycosoidea</taxon>
        <taxon>Lycosidae</taxon>
        <taxon>Pardosa</taxon>
    </lineage>
</organism>
<dbReference type="GO" id="GO:0003990">
    <property type="term" value="F:acetylcholinesterase activity"/>
    <property type="evidence" value="ECO:0007669"/>
    <property type="project" value="UniProtKB-EC"/>
</dbReference>
<evidence type="ECO:0000256" key="7">
    <source>
        <dbReference type="ARBA" id="ARBA00048484"/>
    </source>
</evidence>
<dbReference type="PANTHER" id="PTHR43918">
    <property type="entry name" value="ACETYLCHOLINESTERASE"/>
    <property type="match status" value="1"/>
</dbReference>
<dbReference type="InterPro" id="IPR019826">
    <property type="entry name" value="Carboxylesterase_B_AS"/>
</dbReference>
<keyword evidence="8" id="KW-0732">Signal</keyword>
<dbReference type="AlphaFoldDB" id="A0A1B1FIW0"/>
<feature type="chain" id="PRO_5008446080" description="Carboxylic ester hydrolase" evidence="8">
    <location>
        <begin position="21"/>
        <end position="541"/>
    </location>
</feature>
<feature type="signal peptide" evidence="8">
    <location>
        <begin position="1"/>
        <end position="20"/>
    </location>
</feature>
<evidence type="ECO:0000256" key="5">
    <source>
        <dbReference type="ARBA" id="ARBA00023157"/>
    </source>
</evidence>
<dbReference type="BRENDA" id="3.1.1.7">
    <property type="organism ID" value="16418"/>
</dbReference>
<dbReference type="GO" id="GO:0005615">
    <property type="term" value="C:extracellular space"/>
    <property type="evidence" value="ECO:0007669"/>
    <property type="project" value="TreeGrafter"/>
</dbReference>
<dbReference type="InterPro" id="IPR000997">
    <property type="entry name" value="Cholinesterase"/>
</dbReference>
<dbReference type="InterPro" id="IPR002018">
    <property type="entry name" value="CarbesteraseB"/>
</dbReference>
<reference evidence="10" key="1">
    <citation type="submission" date="2016-01" db="EMBL/GenBank/DDBJ databases">
        <title>Identification and biochemical properties of six putative acetylcholinesterases in the wolf spider, Pardosa pseudoannulata.</title>
        <authorList>
            <person name="Meng X.K."/>
            <person name="Zhang Y.X."/>
            <person name="Bao H.B."/>
            <person name="Liu Z.W."/>
        </authorList>
    </citation>
    <scope>NUCLEOTIDE SEQUENCE</scope>
</reference>
<feature type="domain" description="Carboxylesterase type B" evidence="9">
    <location>
        <begin position="28"/>
        <end position="534"/>
    </location>
</feature>
<accession>A0A1B1FIW0</accession>
<dbReference type="ESTHER" id="9arac-KU501287">
    <property type="family name" value="Cholinesterase-like"/>
</dbReference>
<evidence type="ECO:0000256" key="6">
    <source>
        <dbReference type="ARBA" id="ARBA00023180"/>
    </source>
</evidence>
<keyword evidence="4" id="KW-0531">Neurotransmitter degradation</keyword>
<comment type="catalytic activity">
    <reaction evidence="7">
        <text>acetylcholine + H2O = choline + acetate + H(+)</text>
        <dbReference type="Rhea" id="RHEA:17561"/>
        <dbReference type="ChEBI" id="CHEBI:15354"/>
        <dbReference type="ChEBI" id="CHEBI:15355"/>
        <dbReference type="ChEBI" id="CHEBI:15377"/>
        <dbReference type="ChEBI" id="CHEBI:15378"/>
        <dbReference type="ChEBI" id="CHEBI:30089"/>
        <dbReference type="EC" id="3.1.1.7"/>
    </reaction>
</comment>
<evidence type="ECO:0000259" key="9">
    <source>
        <dbReference type="Pfam" id="PF00135"/>
    </source>
</evidence>
<keyword evidence="2" id="KW-0719">Serine esterase</keyword>
<name>A0A1B1FIW0_9ARAC</name>
<dbReference type="Pfam" id="PF00135">
    <property type="entry name" value="COesterase"/>
    <property type="match status" value="1"/>
</dbReference>
<evidence type="ECO:0000256" key="8">
    <source>
        <dbReference type="RuleBase" id="RU361235"/>
    </source>
</evidence>
<evidence type="ECO:0000256" key="1">
    <source>
        <dbReference type="ARBA" id="ARBA00005964"/>
    </source>
</evidence>
<dbReference type="PRINTS" id="PR00878">
    <property type="entry name" value="CHOLNESTRASE"/>
</dbReference>
<dbReference type="PROSITE" id="PS00122">
    <property type="entry name" value="CARBOXYLESTERASE_B_1"/>
    <property type="match status" value="1"/>
</dbReference>
<dbReference type="PANTHER" id="PTHR43918:SF4">
    <property type="entry name" value="CARBOXYLIC ESTER HYDROLASE"/>
    <property type="match status" value="1"/>
</dbReference>
<dbReference type="GO" id="GO:0006581">
    <property type="term" value="P:acetylcholine catabolic process"/>
    <property type="evidence" value="ECO:0007669"/>
    <property type="project" value="TreeGrafter"/>
</dbReference>
<protein>
    <recommendedName>
        <fullName evidence="8">Carboxylic ester hydrolase</fullName>
        <ecNumber evidence="8">3.1.1.-</ecNumber>
    </recommendedName>
</protein>
<dbReference type="PROSITE" id="PS00941">
    <property type="entry name" value="CARBOXYLESTERASE_B_2"/>
    <property type="match status" value="1"/>
</dbReference>
<keyword evidence="6" id="KW-0325">Glycoprotein</keyword>